<evidence type="ECO:0000313" key="2">
    <source>
        <dbReference type="Proteomes" id="UP000255334"/>
    </source>
</evidence>
<dbReference type="EMBL" id="QRBF01000001">
    <property type="protein sequence ID" value="RDS85940.1"/>
    <property type="molecule type" value="Genomic_DNA"/>
</dbReference>
<evidence type="ECO:0000313" key="1">
    <source>
        <dbReference type="EMBL" id="RDS85940.1"/>
    </source>
</evidence>
<reference evidence="1 2" key="1">
    <citation type="submission" date="2018-07" db="EMBL/GenBank/DDBJ databases">
        <title>Dyella monticola sp. nov. and Dyella psychrodurans sp. nov. isolated from monsoon evergreen broad-leaved forest soil of Dinghu Mountain, China.</title>
        <authorList>
            <person name="Gao Z."/>
            <person name="Qiu L."/>
        </authorList>
    </citation>
    <scope>NUCLEOTIDE SEQUENCE [LARGE SCALE GENOMIC DNA]</scope>
    <source>
        <strain evidence="1 2">4MSK11</strain>
    </source>
</reference>
<gene>
    <name evidence="1" type="ORF">DWU99_01280</name>
</gene>
<accession>A0A370XCE1</accession>
<keyword evidence="2" id="KW-1185">Reference proteome</keyword>
<proteinExistence type="predicted"/>
<sequence length="91" mass="10134">MSTAADYTTALNAVIANGNLERDPVRKKEHAAWKEEELRLIGRAARLRNDIVAKARAMSPEERKTLVQELLIKRGLIGLTAEGRPLPLFKA</sequence>
<organism evidence="1 2">
    <name type="scientific">Dyella psychrodurans</name>
    <dbReference type="NCBI Taxonomy" id="1927960"/>
    <lineage>
        <taxon>Bacteria</taxon>
        <taxon>Pseudomonadati</taxon>
        <taxon>Pseudomonadota</taxon>
        <taxon>Gammaproteobacteria</taxon>
        <taxon>Lysobacterales</taxon>
        <taxon>Rhodanobacteraceae</taxon>
        <taxon>Dyella</taxon>
    </lineage>
</organism>
<comment type="caution">
    <text evidence="1">The sequence shown here is derived from an EMBL/GenBank/DDBJ whole genome shotgun (WGS) entry which is preliminary data.</text>
</comment>
<protein>
    <submittedName>
        <fullName evidence="1">Uncharacterized protein</fullName>
    </submittedName>
</protein>
<dbReference type="AlphaFoldDB" id="A0A370XCE1"/>
<dbReference type="Proteomes" id="UP000255334">
    <property type="component" value="Unassembled WGS sequence"/>
</dbReference>
<dbReference type="RefSeq" id="WP_115476191.1">
    <property type="nucleotide sequence ID" value="NZ_QRBF01000001.1"/>
</dbReference>
<name>A0A370XCE1_9GAMM</name>